<dbReference type="NCBIfam" id="TIGR01790">
    <property type="entry name" value="carotene-cycl"/>
    <property type="match status" value="1"/>
</dbReference>
<evidence type="ECO:0000313" key="2">
    <source>
        <dbReference type="EMBL" id="GHD16073.1"/>
    </source>
</evidence>
<dbReference type="InterPro" id="IPR010108">
    <property type="entry name" value="Lycopene_cyclase_b/e"/>
</dbReference>
<sequence length="390" mass="43394">MTDAELILVGGGLASGLLARRLKQARPDLKVLVLESGPTLGGNHTWSFHDDDLTADQHALMAPLVAHRWPSQSVRFPAFERRLTAGYNSATSDRFHAVLTEQLPDRIRLNTAVQSISPTQVVLADGTVLKAPAVIDATGFRPHGGLQIRFQSFLGLELRFAEPHGLDAPVIMDATTPQDGGYRFTYLLPFTDTTMLVEDTGYVDDRALDLAELEARIANYCAQRGWRIVEEVRREHGVLPITLDGDIDRIWTDVTVPRIGLAGNFFHPTTGYSLPDAARVADLIADLPQLSSPAILDALQTHAKTLWRDQRFFRALNRMLFLAGEQDQRWQVMQRFYQLPEPLIERFYAGQTTAADKLRILAGKPPVPVAQALSALLRKPRPNPRPMELS</sequence>
<comment type="caution">
    <text evidence="2">The sequence shown here is derived from an EMBL/GenBank/DDBJ whole genome shotgun (WGS) entry which is preliminary data.</text>
</comment>
<reference evidence="2" key="1">
    <citation type="journal article" date="2014" name="Int. J. Syst. Evol. Microbiol.">
        <title>Complete genome sequence of Corynebacterium casei LMG S-19264T (=DSM 44701T), isolated from a smear-ripened cheese.</title>
        <authorList>
            <consortium name="US DOE Joint Genome Institute (JGI-PGF)"/>
            <person name="Walter F."/>
            <person name="Albersmeier A."/>
            <person name="Kalinowski J."/>
            <person name="Ruckert C."/>
        </authorList>
    </citation>
    <scope>NUCLEOTIDE SEQUENCE</scope>
    <source>
        <strain evidence="2">KCTC 42249</strain>
    </source>
</reference>
<keyword evidence="3" id="KW-1185">Reference proteome</keyword>
<evidence type="ECO:0000256" key="1">
    <source>
        <dbReference type="ARBA" id="ARBA00006599"/>
    </source>
</evidence>
<evidence type="ECO:0008006" key="4">
    <source>
        <dbReference type="Google" id="ProtNLM"/>
    </source>
</evidence>
<comment type="similarity">
    <text evidence="1">Belongs to the lycopene cyclase family.</text>
</comment>
<dbReference type="GO" id="GO:0016705">
    <property type="term" value="F:oxidoreductase activity, acting on paired donors, with incorporation or reduction of molecular oxygen"/>
    <property type="evidence" value="ECO:0007669"/>
    <property type="project" value="InterPro"/>
</dbReference>
<accession>A0A8J3DXG0</accession>
<dbReference type="SUPFAM" id="SSF51905">
    <property type="entry name" value="FAD/NAD(P)-binding domain"/>
    <property type="match status" value="1"/>
</dbReference>
<proteinExistence type="inferred from homology"/>
<dbReference type="Pfam" id="PF05834">
    <property type="entry name" value="Lycopene_cycl"/>
    <property type="match status" value="1"/>
</dbReference>
<gene>
    <name evidence="2" type="ORF">GCM10016234_23730</name>
</gene>
<dbReference type="NCBIfam" id="TIGR01789">
    <property type="entry name" value="lycopene_cycl"/>
    <property type="match status" value="1"/>
</dbReference>
<reference evidence="2" key="2">
    <citation type="submission" date="2020-09" db="EMBL/GenBank/DDBJ databases">
        <authorList>
            <person name="Sun Q."/>
            <person name="Kim S."/>
        </authorList>
    </citation>
    <scope>NUCLEOTIDE SEQUENCE</scope>
    <source>
        <strain evidence="2">KCTC 42249</strain>
    </source>
</reference>
<dbReference type="RefSeq" id="WP_189504092.1">
    <property type="nucleotide sequence ID" value="NZ_BMZQ01000002.1"/>
</dbReference>
<dbReference type="GO" id="GO:0045436">
    <property type="term" value="F:lycopene beta cyclase activity"/>
    <property type="evidence" value="ECO:0007669"/>
    <property type="project" value="InterPro"/>
</dbReference>
<evidence type="ECO:0000313" key="3">
    <source>
        <dbReference type="Proteomes" id="UP000630142"/>
    </source>
</evidence>
<dbReference type="EMBL" id="BMZQ01000002">
    <property type="protein sequence ID" value="GHD16073.1"/>
    <property type="molecule type" value="Genomic_DNA"/>
</dbReference>
<dbReference type="GO" id="GO:0016117">
    <property type="term" value="P:carotenoid biosynthetic process"/>
    <property type="evidence" value="ECO:0007669"/>
    <property type="project" value="InterPro"/>
</dbReference>
<name>A0A8J3DXG0_9HYPH</name>
<dbReference type="Gene3D" id="3.50.50.60">
    <property type="entry name" value="FAD/NAD(P)-binding domain"/>
    <property type="match status" value="1"/>
</dbReference>
<protein>
    <recommendedName>
        <fullName evidence="4">Lycopene cyclase</fullName>
    </recommendedName>
</protein>
<dbReference type="Proteomes" id="UP000630142">
    <property type="component" value="Unassembled WGS sequence"/>
</dbReference>
<dbReference type="AlphaFoldDB" id="A0A8J3DXG0"/>
<organism evidence="2 3">
    <name type="scientific">Tianweitania populi</name>
    <dbReference type="NCBI Taxonomy" id="1607949"/>
    <lineage>
        <taxon>Bacteria</taxon>
        <taxon>Pseudomonadati</taxon>
        <taxon>Pseudomonadota</taxon>
        <taxon>Alphaproteobacteria</taxon>
        <taxon>Hyphomicrobiales</taxon>
        <taxon>Phyllobacteriaceae</taxon>
        <taxon>Tianweitania</taxon>
    </lineage>
</organism>
<dbReference type="InterPro" id="IPR008461">
    <property type="entry name" value="CrtY"/>
</dbReference>
<dbReference type="InterPro" id="IPR036188">
    <property type="entry name" value="FAD/NAD-bd_sf"/>
</dbReference>